<dbReference type="EMBL" id="JAUSRF010000001">
    <property type="protein sequence ID" value="MDP9835751.1"/>
    <property type="molecule type" value="Genomic_DNA"/>
</dbReference>
<gene>
    <name evidence="2" type="ORF">J2T09_000492</name>
</gene>
<evidence type="ECO:0000313" key="3">
    <source>
        <dbReference type="Proteomes" id="UP001241472"/>
    </source>
</evidence>
<dbReference type="InterPro" id="IPR024467">
    <property type="entry name" value="Xre/MbcA/ParS-like_toxin-bd"/>
</dbReference>
<keyword evidence="3" id="KW-1185">Reference proteome</keyword>
<proteinExistence type="predicted"/>
<reference evidence="2 3" key="1">
    <citation type="submission" date="2023-07" db="EMBL/GenBank/DDBJ databases">
        <title>Sorghum-associated microbial communities from plants grown in Nebraska, USA.</title>
        <authorList>
            <person name="Schachtman D."/>
        </authorList>
    </citation>
    <scope>NUCLEOTIDE SEQUENCE [LARGE SCALE GENOMIC DNA]</scope>
    <source>
        <strain evidence="2 3">DS1307</strain>
    </source>
</reference>
<sequence length="127" mass="13783">MDSRKRAPIISEAQIMTQAAVIAADRLGLDTATFAATIGVSETHAVDMTRLDHLLRKGTGPCDRALLLIRLFRALRHAGDEAAARDWLHGENNALGCRPVEMIGGEDGLGEIIRHVETAAMTARNER</sequence>
<feature type="domain" description="Antitoxin Xre/MbcA/ParS-like toxin-binding" evidence="1">
    <location>
        <begin position="79"/>
        <end position="114"/>
    </location>
</feature>
<comment type="caution">
    <text evidence="2">The sequence shown here is derived from an EMBL/GenBank/DDBJ whole genome shotgun (WGS) entry which is preliminary data.</text>
</comment>
<protein>
    <recommendedName>
        <fullName evidence="1">Antitoxin Xre/MbcA/ParS-like toxin-binding domain-containing protein</fullName>
    </recommendedName>
</protein>
<name>A0ABT9PMR3_9HYPH</name>
<dbReference type="RefSeq" id="WP_306830665.1">
    <property type="nucleotide sequence ID" value="NZ_JAUSRF010000001.1"/>
</dbReference>
<accession>A0ABT9PMR3</accession>
<organism evidence="2 3">
    <name type="scientific">Neorhizobium huautlense</name>
    <dbReference type="NCBI Taxonomy" id="67774"/>
    <lineage>
        <taxon>Bacteria</taxon>
        <taxon>Pseudomonadati</taxon>
        <taxon>Pseudomonadota</taxon>
        <taxon>Alphaproteobacteria</taxon>
        <taxon>Hyphomicrobiales</taxon>
        <taxon>Rhizobiaceae</taxon>
        <taxon>Rhizobium/Agrobacterium group</taxon>
        <taxon>Neorhizobium</taxon>
    </lineage>
</organism>
<dbReference type="Proteomes" id="UP001241472">
    <property type="component" value="Unassembled WGS sequence"/>
</dbReference>
<evidence type="ECO:0000259" key="1">
    <source>
        <dbReference type="Pfam" id="PF09722"/>
    </source>
</evidence>
<evidence type="ECO:0000313" key="2">
    <source>
        <dbReference type="EMBL" id="MDP9835751.1"/>
    </source>
</evidence>
<dbReference type="Pfam" id="PF09722">
    <property type="entry name" value="Xre_MbcA_ParS_C"/>
    <property type="match status" value="1"/>
</dbReference>